<reference evidence="5 6" key="1">
    <citation type="submission" date="2017-05" db="EMBL/GenBank/DDBJ databases">
        <title>Full genome sequence of Pseudorhodoplanes sinuspersici.</title>
        <authorList>
            <person name="Dastgheib S.M.M."/>
            <person name="Shavandi M."/>
            <person name="Tirandaz H."/>
        </authorList>
    </citation>
    <scope>NUCLEOTIDE SEQUENCE [LARGE SCALE GENOMIC DNA]</scope>
    <source>
        <strain evidence="5 6">RIPI110</strain>
    </source>
</reference>
<keyword evidence="6" id="KW-1185">Reference proteome</keyword>
<protein>
    <submittedName>
        <fullName evidence="5">Uncharacterized protein</fullName>
    </submittedName>
</protein>
<dbReference type="KEGG" id="psin:CAK95_10335"/>
<keyword evidence="4" id="KW-0472">Membrane</keyword>
<dbReference type="InterPro" id="IPR004837">
    <property type="entry name" value="NaCa_Exmemb"/>
</dbReference>
<dbReference type="AlphaFoldDB" id="A0A1W6ZQB5"/>
<dbReference type="PANTHER" id="PTHR10846">
    <property type="entry name" value="SODIUM/POTASSIUM/CALCIUM EXCHANGER"/>
    <property type="match status" value="1"/>
</dbReference>
<dbReference type="STRING" id="1235591.CAK95_10335"/>
<dbReference type="Gene3D" id="6.10.280.80">
    <property type="entry name" value="NCX, peripheral helical region"/>
    <property type="match status" value="1"/>
</dbReference>
<dbReference type="NCBIfam" id="TIGR00367">
    <property type="entry name" value="calcium/sodium antiporter"/>
    <property type="match status" value="1"/>
</dbReference>
<accession>A0A1W6ZQB5</accession>
<name>A0A1W6ZQB5_9HYPH</name>
<dbReference type="GO" id="GO:0006874">
    <property type="term" value="P:intracellular calcium ion homeostasis"/>
    <property type="evidence" value="ECO:0007669"/>
    <property type="project" value="TreeGrafter"/>
</dbReference>
<keyword evidence="3" id="KW-1133">Transmembrane helix</keyword>
<dbReference type="PANTHER" id="PTHR10846:SF8">
    <property type="entry name" value="INNER MEMBRANE PROTEIN YRBG"/>
    <property type="match status" value="1"/>
</dbReference>
<proteinExistence type="predicted"/>
<evidence type="ECO:0000313" key="6">
    <source>
        <dbReference type="Proteomes" id="UP000194137"/>
    </source>
</evidence>
<gene>
    <name evidence="5" type="ORF">CAK95_10335</name>
</gene>
<sequence length="325" mass="33797">MEQVVFFVGGLLLLIGGAQLLVSGAVQIARRLGISSLLIGLLIGFGTSTPELVTSVRGSLAGAPGVALGNIVGANIANLLLVLGVCAVLRPIHVDQRSLNFDGVVVLAAILLFAVFSIAAPLSRPVGAAYVFLIALYIGWSIRIERRRPLEHTAPFERGEAASTVIPVKERPPGGLSGAIFSLSQTVGGMVLVYIGAQWLVDAAVDLAHSLQVSESVIGLTVVAIGTTLPELVTSVSATLRRNTDVALGNVFGSCVYNVFGIAGVTGLLAPTAVPPTIAYFGNPVMVAVAVLILVLAWTGYRISRREGAIMLGLYVAYVGFTWQA</sequence>
<evidence type="ECO:0000313" key="5">
    <source>
        <dbReference type="EMBL" id="ARP99437.1"/>
    </source>
</evidence>
<dbReference type="Gene3D" id="1.20.1420.30">
    <property type="entry name" value="NCX, central ion-binding region"/>
    <property type="match status" value="1"/>
</dbReference>
<evidence type="ECO:0000256" key="4">
    <source>
        <dbReference type="ARBA" id="ARBA00023136"/>
    </source>
</evidence>
<dbReference type="GO" id="GO:0005262">
    <property type="term" value="F:calcium channel activity"/>
    <property type="evidence" value="ECO:0007669"/>
    <property type="project" value="TreeGrafter"/>
</dbReference>
<comment type="subcellular location">
    <subcellularLocation>
        <location evidence="1">Membrane</location>
        <topology evidence="1">Multi-pass membrane protein</topology>
    </subcellularLocation>
</comment>
<dbReference type="OrthoDB" id="9794225at2"/>
<dbReference type="GO" id="GO:0008273">
    <property type="term" value="F:calcium, potassium:sodium antiporter activity"/>
    <property type="evidence" value="ECO:0007669"/>
    <property type="project" value="TreeGrafter"/>
</dbReference>
<dbReference type="InterPro" id="IPR044880">
    <property type="entry name" value="NCX_ion-bd_dom_sf"/>
</dbReference>
<dbReference type="InterPro" id="IPR004481">
    <property type="entry name" value="K/Na/Ca-exchanger"/>
</dbReference>
<evidence type="ECO:0000256" key="3">
    <source>
        <dbReference type="ARBA" id="ARBA00022989"/>
    </source>
</evidence>
<organism evidence="5 6">
    <name type="scientific">Pseudorhodoplanes sinuspersici</name>
    <dbReference type="NCBI Taxonomy" id="1235591"/>
    <lineage>
        <taxon>Bacteria</taxon>
        <taxon>Pseudomonadati</taxon>
        <taxon>Pseudomonadota</taxon>
        <taxon>Alphaproteobacteria</taxon>
        <taxon>Hyphomicrobiales</taxon>
        <taxon>Pseudorhodoplanes</taxon>
    </lineage>
</organism>
<dbReference type="RefSeq" id="WP_086087847.1">
    <property type="nucleotide sequence ID" value="NZ_CP021112.1"/>
</dbReference>
<evidence type="ECO:0000256" key="2">
    <source>
        <dbReference type="ARBA" id="ARBA00022692"/>
    </source>
</evidence>
<dbReference type="GO" id="GO:0005886">
    <property type="term" value="C:plasma membrane"/>
    <property type="evidence" value="ECO:0007669"/>
    <property type="project" value="TreeGrafter"/>
</dbReference>
<dbReference type="EMBL" id="CP021112">
    <property type="protein sequence ID" value="ARP99437.1"/>
    <property type="molecule type" value="Genomic_DNA"/>
</dbReference>
<evidence type="ECO:0000256" key="1">
    <source>
        <dbReference type="ARBA" id="ARBA00004141"/>
    </source>
</evidence>
<dbReference type="Proteomes" id="UP000194137">
    <property type="component" value="Chromosome"/>
</dbReference>
<keyword evidence="2" id="KW-0812">Transmembrane</keyword>
<dbReference type="Pfam" id="PF01699">
    <property type="entry name" value="Na_Ca_ex"/>
    <property type="match status" value="2"/>
</dbReference>